<dbReference type="InterPro" id="IPR015422">
    <property type="entry name" value="PyrdxlP-dep_Trfase_small"/>
</dbReference>
<evidence type="ECO:0000313" key="6">
    <source>
        <dbReference type="EMBL" id="ASO05147.1"/>
    </source>
</evidence>
<dbReference type="Gene3D" id="2.70.70.10">
    <property type="entry name" value="Glucose Permease (Domain IIA)"/>
    <property type="match status" value="1"/>
</dbReference>
<dbReference type="Proteomes" id="UP000204551">
    <property type="component" value="Chromosome"/>
</dbReference>
<evidence type="ECO:0000256" key="2">
    <source>
        <dbReference type="ARBA" id="ARBA00008954"/>
    </source>
</evidence>
<dbReference type="Gene3D" id="3.90.1150.10">
    <property type="entry name" value="Aspartate Aminotransferase, domain 1"/>
    <property type="match status" value="1"/>
</dbReference>
<dbReference type="SUPFAM" id="SSF51261">
    <property type="entry name" value="Duplicated hybrid motif"/>
    <property type="match status" value="1"/>
</dbReference>
<name>A0A221UUY4_9FLAO</name>
<dbReference type="eggNOG" id="COG0160">
    <property type="taxonomic scope" value="Bacteria"/>
</dbReference>
<gene>
    <name evidence="6" type="primary">dgdA</name>
    <name evidence="6" type="ORF">AREALGSMS7_01680</name>
</gene>
<dbReference type="Gene3D" id="3.30.200.20">
    <property type="entry name" value="Phosphorylase Kinase, domain 1"/>
    <property type="match status" value="1"/>
</dbReference>
<keyword evidence="3" id="KW-0663">Pyridoxal phosphate</keyword>
<reference evidence="6 7" key="1">
    <citation type="submission" date="2017-07" db="EMBL/GenBank/DDBJ databases">
        <title>Genome Sequence of Arenibacter algicola Strain SMS7 Isolated from a culture of the Diatom Skeletonema marinoi.</title>
        <authorList>
            <person name="Topel M."/>
            <person name="Pinder M.I.M."/>
            <person name="Johansson O.N."/>
            <person name="Kourtchenko O."/>
            <person name="Godhe A."/>
            <person name="Clarke A.K."/>
        </authorList>
    </citation>
    <scope>NUCLEOTIDE SEQUENCE [LARGE SCALE GENOMIC DNA]</scope>
    <source>
        <strain evidence="6 7">SMS7</strain>
    </source>
</reference>
<dbReference type="CDD" id="cd00610">
    <property type="entry name" value="OAT_like"/>
    <property type="match status" value="1"/>
</dbReference>
<evidence type="ECO:0000256" key="3">
    <source>
        <dbReference type="ARBA" id="ARBA00022898"/>
    </source>
</evidence>
<evidence type="ECO:0000256" key="1">
    <source>
        <dbReference type="ARBA" id="ARBA00001933"/>
    </source>
</evidence>
<dbReference type="InterPro" id="IPR011009">
    <property type="entry name" value="Kinase-like_dom_sf"/>
</dbReference>
<feature type="domain" description="Aminoglycoside phosphotransferase" evidence="5">
    <location>
        <begin position="64"/>
        <end position="302"/>
    </location>
</feature>
<dbReference type="InterPro" id="IPR005814">
    <property type="entry name" value="Aminotrans_3"/>
</dbReference>
<dbReference type="SUPFAM" id="SSF53383">
    <property type="entry name" value="PLP-dependent transferases"/>
    <property type="match status" value="1"/>
</dbReference>
<dbReference type="GO" id="GO:0030170">
    <property type="term" value="F:pyridoxal phosphate binding"/>
    <property type="evidence" value="ECO:0007669"/>
    <property type="project" value="InterPro"/>
</dbReference>
<dbReference type="Gene3D" id="3.90.1200.10">
    <property type="match status" value="1"/>
</dbReference>
<dbReference type="Pfam" id="PF01636">
    <property type="entry name" value="APH"/>
    <property type="match status" value="1"/>
</dbReference>
<evidence type="ECO:0000259" key="4">
    <source>
        <dbReference type="Pfam" id="PF01551"/>
    </source>
</evidence>
<dbReference type="InterPro" id="IPR015424">
    <property type="entry name" value="PyrdxlP-dep_Trfase"/>
</dbReference>
<dbReference type="InterPro" id="IPR049704">
    <property type="entry name" value="Aminotrans_3_PPA_site"/>
</dbReference>
<dbReference type="InterPro" id="IPR016047">
    <property type="entry name" value="M23ase_b-sheet_dom"/>
</dbReference>
<dbReference type="EMBL" id="CP022515">
    <property type="protein sequence ID" value="ASO05147.1"/>
    <property type="molecule type" value="Genomic_DNA"/>
</dbReference>
<organism evidence="6 7">
    <name type="scientific">Arenibacter algicola</name>
    <dbReference type="NCBI Taxonomy" id="616991"/>
    <lineage>
        <taxon>Bacteria</taxon>
        <taxon>Pseudomonadati</taxon>
        <taxon>Bacteroidota</taxon>
        <taxon>Flavobacteriia</taxon>
        <taxon>Flavobacteriales</taxon>
        <taxon>Flavobacteriaceae</taxon>
        <taxon>Arenibacter</taxon>
    </lineage>
</organism>
<dbReference type="InterPro" id="IPR002575">
    <property type="entry name" value="Aminoglycoside_PTrfase"/>
</dbReference>
<comment type="similarity">
    <text evidence="2">Belongs to the class-III pyridoxal-phosphate-dependent aminotransferase family.</text>
</comment>
<evidence type="ECO:0000313" key="7">
    <source>
        <dbReference type="Proteomes" id="UP000204551"/>
    </source>
</evidence>
<dbReference type="PANTHER" id="PTHR45688:SF13">
    <property type="entry name" value="ALANINE--GLYOXYLATE AMINOTRANSFERASE 2-LIKE"/>
    <property type="match status" value="1"/>
</dbReference>
<accession>A0A221UUY4</accession>
<feature type="domain" description="M23ase beta-sheet core" evidence="4">
    <location>
        <begin position="476"/>
        <end position="573"/>
    </location>
</feature>
<comment type="cofactor">
    <cofactor evidence="1">
        <name>pyridoxal 5'-phosphate</name>
        <dbReference type="ChEBI" id="CHEBI:597326"/>
    </cofactor>
</comment>
<dbReference type="InterPro" id="IPR011055">
    <property type="entry name" value="Dup_hybrid_motif"/>
</dbReference>
<dbReference type="SUPFAM" id="SSF56112">
    <property type="entry name" value="Protein kinase-like (PK-like)"/>
    <property type="match status" value="1"/>
</dbReference>
<protein>
    <submittedName>
        <fullName evidence="6">2,2-dialkylglycine decarboxylase</fullName>
        <ecNumber evidence="6">4.1.1.64</ecNumber>
    </submittedName>
</protein>
<dbReference type="NCBIfam" id="NF004799">
    <property type="entry name" value="PRK06148.1"/>
    <property type="match status" value="1"/>
</dbReference>
<dbReference type="GO" id="GO:0008483">
    <property type="term" value="F:transaminase activity"/>
    <property type="evidence" value="ECO:0007669"/>
    <property type="project" value="InterPro"/>
</dbReference>
<dbReference type="STRING" id="616991.GCA_000733925_00102"/>
<dbReference type="AlphaFoldDB" id="A0A221UUY4"/>
<dbReference type="PROSITE" id="PS00600">
    <property type="entry name" value="AA_TRANSFER_CLASS_3"/>
    <property type="match status" value="1"/>
</dbReference>
<dbReference type="Gene3D" id="3.40.640.10">
    <property type="entry name" value="Type I PLP-dependent aspartate aminotransferase-like (Major domain)"/>
    <property type="match status" value="1"/>
</dbReference>
<evidence type="ECO:0000259" key="5">
    <source>
        <dbReference type="Pfam" id="PF01636"/>
    </source>
</evidence>
<dbReference type="InterPro" id="IPR015421">
    <property type="entry name" value="PyrdxlP-dep_Trfase_major"/>
</dbReference>
<dbReference type="Pfam" id="PF01551">
    <property type="entry name" value="Peptidase_M23"/>
    <property type="match status" value="1"/>
</dbReference>
<dbReference type="eggNOG" id="COG2334">
    <property type="taxonomic scope" value="Bacteria"/>
</dbReference>
<dbReference type="GO" id="GO:0047432">
    <property type="term" value="F:2,2-dialkylglycine decarboxylase (pyruvate) activity"/>
    <property type="evidence" value="ECO:0007669"/>
    <property type="project" value="UniProtKB-EC"/>
</dbReference>
<dbReference type="EC" id="4.1.1.64" evidence="6"/>
<dbReference type="PANTHER" id="PTHR45688">
    <property type="match status" value="1"/>
</dbReference>
<keyword evidence="6" id="KW-0456">Lyase</keyword>
<dbReference type="CDD" id="cd12797">
    <property type="entry name" value="M23_peptidase"/>
    <property type="match status" value="1"/>
</dbReference>
<dbReference type="KEGG" id="aalg:AREALGSMS7_01680"/>
<dbReference type="Pfam" id="PF00202">
    <property type="entry name" value="Aminotran_3"/>
    <property type="match status" value="1"/>
</dbReference>
<proteinExistence type="inferred from homology"/>
<sequence>MFKCFNSFSEWSCENNMLILVVGLFVHRGAKEKGTKLMDYNKIKITENQAINIALENYNIQGTAKPLPGEIDFNFKIDATDGAEYILKVSRPDENADYLDFQQKLLLYANDQAKDLTVPKVIRDRQGNLISEIKDEYGNIRKVRLLSWISGRVWSTVNPQLDNLRHSLGEHCGRLTYALQGFDHPEAHRKFVWDIAEGAWTTDYLHLFSGEQKEIVSYFQDQFKQARSGYSQLRKAVVHNDANDNNVIVSQDLISPKVVSAIDFGDSVYTHIINDLAVACAYAIMGHNDPLEAAIPIVRGYHRSFPLEENELEHLYMAIAMRLVISVTKSAINKKEEPDNTYLLISEKPAWELLRKWKDVNADFAHYSFREACGYSVHPKEEKFEAWAKKHSFSLDKLFPTICSNMIHPLDLSVSSKWLGHEMDFNDLDFFQYKLNKLQREHPTRILAGGYLEPRPIYTTSSYDKIGNTGRESRSIHLGVDFWLPADTPVHALFDGEVVTAVNDKGDKEYGGLVILKHQEEGSEFYTLYGHLSVASATKYEVGTKIKAGDVIGVLGNWPENGNWAPHLHFQIMLSMLHYKIDFPGVAYQSQLAVWKSLCPDPNLLFKTKGLVERQATSNSDIIGYRKQHLGKSLSLQYKVPIKMVRGAGQYLMDQYGRKYLDTVNNVAHVGHEHPAVVKAGQEQMALINTNSRYLHENINALAKELLETLPPELSVLHFVNSGSEANELAIRMVKAATGEKDIIASEVGYHGNTNMCIDISSYKFDGKGGRGAPEHTHIFPLPDAFRGKYRGENTGEKYALEVKKQIDNVQAQGRGVGAFIIEPIISCGGQIELPEGFLAKSYQYVREAGGLCISDEVQVGCGRMGSSFWGFQLHGVVPDIVTIGKPLGNGHPLAAVACTQEVAEKFANGMEYFNTFGGNPVSCAIGAEVLRVVKREKLQKHALEVGNYLKKELMALALNFPIIGDVRGQGLFLGIELVNAKMQPLAAQTDYLANRMKDHGILMSTDGPDHNVLKIKPPMVFSQENAKELVFYLKKIMAEDFMQL</sequence>